<evidence type="ECO:0000313" key="9">
    <source>
        <dbReference type="Proteomes" id="UP000265000"/>
    </source>
</evidence>
<dbReference type="GO" id="GO:0005576">
    <property type="term" value="C:extracellular region"/>
    <property type="evidence" value="ECO:0007669"/>
    <property type="project" value="GOC"/>
</dbReference>
<reference evidence="7" key="1">
    <citation type="submission" date="2015-01" db="EMBL/GenBank/DDBJ databases">
        <title>EvidentialGene: Evidence-directed Construction of Complete mRNA Transcriptomes without Genomes.</title>
        <authorList>
            <person name="Gilbert D.G."/>
        </authorList>
    </citation>
    <scope>NUCLEOTIDE SEQUENCE</scope>
</reference>
<dbReference type="EMBL" id="GCES01009966">
    <property type="protein sequence ID" value="JAR76357.1"/>
    <property type="molecule type" value="Transcribed_RNA"/>
</dbReference>
<evidence type="ECO:0000256" key="4">
    <source>
        <dbReference type="ARBA" id="ARBA00045182"/>
    </source>
</evidence>
<evidence type="ECO:0000313" key="8">
    <source>
        <dbReference type="Ensembl" id="ENSFHEP00000031115.1"/>
    </source>
</evidence>
<dbReference type="AlphaFoldDB" id="A0A147AD95"/>
<feature type="coiled-coil region" evidence="5">
    <location>
        <begin position="674"/>
        <end position="819"/>
    </location>
</feature>
<keyword evidence="3 5" id="KW-0175">Coiled coil</keyword>
<protein>
    <recommendedName>
        <fullName evidence="2">Coiled-coil domain-containing protein 39</fullName>
    </recommendedName>
</protein>
<evidence type="ECO:0000256" key="3">
    <source>
        <dbReference type="ARBA" id="ARBA00023054"/>
    </source>
</evidence>
<name>A0A147AD95_FUNHE</name>
<dbReference type="CTD" id="339829"/>
<dbReference type="PANTHER" id="PTHR18962:SF0">
    <property type="entry name" value="COILED-COIL DOMAIN-CONTAINING PROTEIN 39"/>
    <property type="match status" value="1"/>
</dbReference>
<evidence type="ECO:0000256" key="2">
    <source>
        <dbReference type="ARBA" id="ARBA00016725"/>
    </source>
</evidence>
<feature type="coiled-coil region" evidence="5">
    <location>
        <begin position="218"/>
        <end position="245"/>
    </location>
</feature>
<dbReference type="Proteomes" id="UP000265000">
    <property type="component" value="Unplaced"/>
</dbReference>
<dbReference type="Ensembl" id="ENSFHET00000023225.1">
    <property type="protein sequence ID" value="ENSFHEP00000031115.1"/>
    <property type="gene ID" value="ENSFHEG00000016792.1"/>
</dbReference>
<evidence type="ECO:0000313" key="7">
    <source>
        <dbReference type="EMBL" id="JAR76357.1"/>
    </source>
</evidence>
<feature type="compositionally biased region" description="Low complexity" evidence="6">
    <location>
        <begin position="881"/>
        <end position="921"/>
    </location>
</feature>
<feature type="coiled-coil region" evidence="5">
    <location>
        <begin position="274"/>
        <end position="413"/>
    </location>
</feature>
<feature type="compositionally biased region" description="Low complexity" evidence="6">
    <location>
        <begin position="944"/>
        <end position="955"/>
    </location>
</feature>
<dbReference type="OrthoDB" id="10259720at2759"/>
<dbReference type="GO" id="GO:0060287">
    <property type="term" value="P:epithelial cilium movement involved in determination of left/right asymmetry"/>
    <property type="evidence" value="ECO:0007669"/>
    <property type="project" value="TreeGrafter"/>
</dbReference>
<evidence type="ECO:0000256" key="1">
    <source>
        <dbReference type="ARBA" id="ARBA00005805"/>
    </source>
</evidence>
<dbReference type="PANTHER" id="PTHR18962">
    <property type="entry name" value="COILED-COIL DOMAIN-CONTAINING PROTEIN 39"/>
    <property type="match status" value="1"/>
</dbReference>
<evidence type="ECO:0000256" key="6">
    <source>
        <dbReference type="SAM" id="MobiDB-lite"/>
    </source>
</evidence>
<keyword evidence="9" id="KW-1185">Reference proteome</keyword>
<comment type="similarity">
    <text evidence="1">Belongs to the CCDC39 family.</text>
</comment>
<organism evidence="7">
    <name type="scientific">Fundulus heteroclitus</name>
    <name type="common">Killifish</name>
    <name type="synonym">Mummichog</name>
    <dbReference type="NCBI Taxonomy" id="8078"/>
    <lineage>
        <taxon>Eukaryota</taxon>
        <taxon>Metazoa</taxon>
        <taxon>Chordata</taxon>
        <taxon>Craniata</taxon>
        <taxon>Vertebrata</taxon>
        <taxon>Euteleostomi</taxon>
        <taxon>Actinopterygii</taxon>
        <taxon>Neopterygii</taxon>
        <taxon>Teleostei</taxon>
        <taxon>Neoteleostei</taxon>
        <taxon>Acanthomorphata</taxon>
        <taxon>Ovalentaria</taxon>
        <taxon>Atherinomorphae</taxon>
        <taxon>Cyprinodontiformes</taxon>
        <taxon>Fundulidae</taxon>
        <taxon>Fundulus</taxon>
    </lineage>
</organism>
<feature type="region of interest" description="Disordered" evidence="6">
    <location>
        <begin position="875"/>
        <end position="961"/>
    </location>
</feature>
<comment type="function">
    <text evidence="4">Required for assembly of dynein regulatory complex (DRC) and inner dynein arm (IDA) complexes, which are responsible for ciliary beat regulation, thereby playing a central role in motility in cilia and flagella. Probably acts together with CCDC40 to form a molecular ruler that determines the 96 nanometer (nm) repeat length and arrangements of components in cilia and flagella. Not required for outer dynein arm complexes assembly.</text>
</comment>
<dbReference type="GeneID" id="105925310"/>
<sequence>MASVNTTGCDDSALDGILFEIGWDKRFSLPELSAANKALLEEVYKAEMELLQEDNQIKIVADRKQSMTEYLQSAKLQLVNTEALWKANEKEIEVTKHLTALAERESGRLAQLAAQTEAELRSSEERVDLLEKNLLKANQKLEEFRIQMDWDQQTMDDFLEESAQKDDDLMAIIKYAQQDEQTIKALTLAIEKKSVEANEKRKALDKELTETRSAQLALDKTLENIQQARSEIQQLFHQCENTITQKKQLDSDMQRCAWNLAQGKQQIRERNASIAEMKHMLDAQRNNNSELQRNIAAKKKQAAMLRQDLKKQEENLASMQDELDGYKTTLDRHRSDVRSVTSQISRMKKDIERNNQKLEEAEAYNAALKEKLRAVTQSALSEEGRAAQMEQILKETDQAIKKLEDQQHDLMEDLFRQKHNFQLVKTKEKNLLAQISKNKFTITSLLSQLTKLEKELIRQQMIMNSQDSKIIMLQSKLARLQGEIHSNEKETLEKKLAQWTEDLEERKQIARSLKNALMECEVDIRCSRKEMEKSVAQKKELTDMVDCLALLCSNKEKELKKLRLKKQDAIVENNLLKVEVKRVRDLVYLEADSMLSLEMRRLELQKAMKKREDEIKVYSEMLRQQLKLTEQDRQSLSIEFNEKLSKIETMKKRFEIMEQSMAGPEGEKSQVYLITKAAQDKEELRRKGDELDAKVRKMELETKALENTIQLFTDRSSLFCNSLSKVNKSSPEYQEKVKLEEHLKATEETLKFKKQQVLELRQDIQDMNDTWERLLQEERDKTDKIHHKQTLIAKLDKEAASMQEKIGRATKQFTKLTKEIRAGKNTNTETVEEQDIKLKELKEFNKTINKMVKKAMEDDPELRLVLEPCFQEASLLPPSPSSTLSSQRSSKMSSCRSSMSLRSPVSSAGSSPRGSSFSSPRVTTVNLDLDLSGACPPRSPPKCPSSASSSGSNSSKKTKKP</sequence>
<dbReference type="InterPro" id="IPR033290">
    <property type="entry name" value="CCDC39"/>
</dbReference>
<proteinExistence type="inferred from homology"/>
<evidence type="ECO:0000256" key="5">
    <source>
        <dbReference type="SAM" id="Coils"/>
    </source>
</evidence>
<accession>A0A147AD95</accession>
<dbReference type="GO" id="GO:0060285">
    <property type="term" value="P:cilium-dependent cell motility"/>
    <property type="evidence" value="ECO:0007669"/>
    <property type="project" value="TreeGrafter"/>
</dbReference>
<dbReference type="STRING" id="8078.ENSFHEP00000031115"/>
<feature type="coiled-coil region" evidence="5">
    <location>
        <begin position="113"/>
        <end position="147"/>
    </location>
</feature>
<feature type="coiled-coil region" evidence="5">
    <location>
        <begin position="552"/>
        <end position="639"/>
    </location>
</feature>
<dbReference type="GeneTree" id="ENSGT00390000015010"/>
<reference evidence="8" key="2">
    <citation type="submission" date="2025-05" db="UniProtKB">
        <authorList>
            <consortium name="Ensembl"/>
        </authorList>
    </citation>
    <scope>IDENTIFICATION</scope>
</reference>
<feature type="coiled-coil region" evidence="5">
    <location>
        <begin position="470"/>
        <end position="516"/>
    </location>
</feature>
<dbReference type="Pfam" id="PF24161">
    <property type="entry name" value="CCDC39"/>
    <property type="match status" value="1"/>
</dbReference>
<dbReference type="GO" id="GO:0005930">
    <property type="term" value="C:axoneme"/>
    <property type="evidence" value="ECO:0007669"/>
    <property type="project" value="InterPro"/>
</dbReference>
<dbReference type="GO" id="GO:0036159">
    <property type="term" value="P:inner dynein arm assembly"/>
    <property type="evidence" value="ECO:0007669"/>
    <property type="project" value="InterPro"/>
</dbReference>